<dbReference type="PROSITE" id="PS51330">
    <property type="entry name" value="DHFR_2"/>
    <property type="match status" value="1"/>
</dbReference>
<evidence type="ECO:0000256" key="7">
    <source>
        <dbReference type="PIRNR" id="PIRNR000194"/>
    </source>
</evidence>
<evidence type="ECO:0000259" key="9">
    <source>
        <dbReference type="PROSITE" id="PS51330"/>
    </source>
</evidence>
<organism evidence="10 11">
    <name type="scientific">Enterococcus alishanensis</name>
    <dbReference type="NCBI Taxonomy" id="1303817"/>
    <lineage>
        <taxon>Bacteria</taxon>
        <taxon>Bacillati</taxon>
        <taxon>Bacillota</taxon>
        <taxon>Bacilli</taxon>
        <taxon>Lactobacillales</taxon>
        <taxon>Enterococcaceae</taxon>
        <taxon>Enterococcus</taxon>
    </lineage>
</organism>
<comment type="similarity">
    <text evidence="2 7 8">Belongs to the dihydrofolate reductase family.</text>
</comment>
<accession>A0ABS6TAT7</accession>
<dbReference type="InterPro" id="IPR012259">
    <property type="entry name" value="DHFR"/>
</dbReference>
<sequence>MLVAIWAQDQNGLIGKKGKLPWRLPADLKFFKETTENQTIVMGRKTFVGMNSRPLPNRKTIILTRDTAYHAEGVEVMHSIEDIMTFAEAMEDDVFICGGSTIYQALLPHCQKILRTLIYENFTGDAFFPALDWDNFMLLERRVGTKDEKNPYDYQFESYLRK</sequence>
<gene>
    <name evidence="10" type="ORF">KUA55_04960</name>
</gene>
<evidence type="ECO:0000256" key="8">
    <source>
        <dbReference type="RuleBase" id="RU004474"/>
    </source>
</evidence>
<dbReference type="PANTHER" id="PTHR48069">
    <property type="entry name" value="DIHYDROFOLATE REDUCTASE"/>
    <property type="match status" value="1"/>
</dbReference>
<comment type="function">
    <text evidence="7">Key enzyme in folate metabolism. Catalyzes an essential reaction for de novo glycine and purine synthesis, and for DNA precursor synthesis.</text>
</comment>
<dbReference type="PROSITE" id="PS00075">
    <property type="entry name" value="DHFR_1"/>
    <property type="match status" value="1"/>
</dbReference>
<keyword evidence="5 7" id="KW-0521">NADP</keyword>
<reference evidence="10 11" key="1">
    <citation type="submission" date="2021-06" db="EMBL/GenBank/DDBJ databases">
        <title>Enterococcus alishanensis sp. nov., a novel lactic acid bacterium isolated from fresh coffee beans.</title>
        <authorList>
            <person name="Chen Y.-S."/>
        </authorList>
    </citation>
    <scope>NUCLEOTIDE SEQUENCE [LARGE SCALE GENOMIC DNA]</scope>
    <source>
        <strain evidence="10 11">ALS3</strain>
    </source>
</reference>
<dbReference type="RefSeq" id="WP_218325075.1">
    <property type="nucleotide sequence ID" value="NZ_JAHUZB010000002.1"/>
</dbReference>
<name>A0ABS6TAT7_9ENTE</name>
<evidence type="ECO:0000313" key="11">
    <source>
        <dbReference type="Proteomes" id="UP000774130"/>
    </source>
</evidence>
<dbReference type="CDD" id="cd00209">
    <property type="entry name" value="DHFR"/>
    <property type="match status" value="1"/>
</dbReference>
<dbReference type="Pfam" id="PF00186">
    <property type="entry name" value="DHFR_1"/>
    <property type="match status" value="1"/>
</dbReference>
<evidence type="ECO:0000256" key="6">
    <source>
        <dbReference type="ARBA" id="ARBA00023002"/>
    </source>
</evidence>
<evidence type="ECO:0000256" key="2">
    <source>
        <dbReference type="ARBA" id="ARBA00009539"/>
    </source>
</evidence>
<dbReference type="Proteomes" id="UP000774130">
    <property type="component" value="Unassembled WGS sequence"/>
</dbReference>
<comment type="pathway">
    <text evidence="1 7">Cofactor biosynthesis; tetrahydrofolate biosynthesis; 5,6,7,8-tetrahydrofolate from 7,8-dihydrofolate: step 1/1.</text>
</comment>
<feature type="domain" description="DHFR" evidence="9">
    <location>
        <begin position="1"/>
        <end position="161"/>
    </location>
</feature>
<keyword evidence="6 7" id="KW-0560">Oxidoreductase</keyword>
<comment type="caution">
    <text evidence="10">The sequence shown here is derived from an EMBL/GenBank/DDBJ whole genome shotgun (WGS) entry which is preliminary data.</text>
</comment>
<dbReference type="InterPro" id="IPR017925">
    <property type="entry name" value="DHFR_CS"/>
</dbReference>
<dbReference type="EC" id="1.5.1.3" evidence="3 7"/>
<keyword evidence="4 7" id="KW-0554">One-carbon metabolism</keyword>
<dbReference type="PANTHER" id="PTHR48069:SF3">
    <property type="entry name" value="DIHYDROFOLATE REDUCTASE"/>
    <property type="match status" value="1"/>
</dbReference>
<evidence type="ECO:0000256" key="1">
    <source>
        <dbReference type="ARBA" id="ARBA00004903"/>
    </source>
</evidence>
<dbReference type="PIRSF" id="PIRSF000194">
    <property type="entry name" value="DHFR"/>
    <property type="match status" value="1"/>
</dbReference>
<evidence type="ECO:0000256" key="3">
    <source>
        <dbReference type="ARBA" id="ARBA00012856"/>
    </source>
</evidence>
<dbReference type="InterPro" id="IPR001796">
    <property type="entry name" value="DHFR_dom"/>
</dbReference>
<evidence type="ECO:0000256" key="5">
    <source>
        <dbReference type="ARBA" id="ARBA00022857"/>
    </source>
</evidence>
<protein>
    <recommendedName>
        <fullName evidence="3 7">Dihydrofolate reductase</fullName>
        <ecNumber evidence="3 7">1.5.1.3</ecNumber>
    </recommendedName>
</protein>
<evidence type="ECO:0000313" key="10">
    <source>
        <dbReference type="EMBL" id="MBV7390021.1"/>
    </source>
</evidence>
<dbReference type="EMBL" id="JAHUZB010000002">
    <property type="protein sequence ID" value="MBV7390021.1"/>
    <property type="molecule type" value="Genomic_DNA"/>
</dbReference>
<comment type="catalytic activity">
    <reaction evidence="7">
        <text>(6S)-5,6,7,8-tetrahydrofolate + NADP(+) = 7,8-dihydrofolate + NADPH + H(+)</text>
        <dbReference type="Rhea" id="RHEA:15009"/>
        <dbReference type="ChEBI" id="CHEBI:15378"/>
        <dbReference type="ChEBI" id="CHEBI:57451"/>
        <dbReference type="ChEBI" id="CHEBI:57453"/>
        <dbReference type="ChEBI" id="CHEBI:57783"/>
        <dbReference type="ChEBI" id="CHEBI:58349"/>
        <dbReference type="EC" id="1.5.1.3"/>
    </reaction>
</comment>
<keyword evidence="11" id="KW-1185">Reference proteome</keyword>
<evidence type="ECO:0000256" key="4">
    <source>
        <dbReference type="ARBA" id="ARBA00022563"/>
    </source>
</evidence>
<proteinExistence type="inferred from homology"/>